<evidence type="ECO:0000313" key="2">
    <source>
        <dbReference type="Proteomes" id="UP001163321"/>
    </source>
</evidence>
<reference evidence="1 2" key="1">
    <citation type="journal article" date="2022" name="bioRxiv">
        <title>The genome of the oomycete Peronosclerospora sorghi, a cosmopolitan pathogen of maize and sorghum, is inflated with dispersed pseudogenes.</title>
        <authorList>
            <person name="Fletcher K."/>
            <person name="Martin F."/>
            <person name="Isakeit T."/>
            <person name="Cavanaugh K."/>
            <person name="Magill C."/>
            <person name="Michelmore R."/>
        </authorList>
    </citation>
    <scope>NUCLEOTIDE SEQUENCE [LARGE SCALE GENOMIC DNA]</scope>
    <source>
        <strain evidence="1">P6</strain>
    </source>
</reference>
<evidence type="ECO:0000313" key="1">
    <source>
        <dbReference type="EMBL" id="KAI9921993.1"/>
    </source>
</evidence>
<dbReference type="Proteomes" id="UP001163321">
    <property type="component" value="Chromosome 1"/>
</dbReference>
<comment type="caution">
    <text evidence="1">The sequence shown here is derived from an EMBL/GenBank/DDBJ whole genome shotgun (WGS) entry which is preliminary data.</text>
</comment>
<organism evidence="1 2">
    <name type="scientific">Peronosclerospora sorghi</name>
    <dbReference type="NCBI Taxonomy" id="230839"/>
    <lineage>
        <taxon>Eukaryota</taxon>
        <taxon>Sar</taxon>
        <taxon>Stramenopiles</taxon>
        <taxon>Oomycota</taxon>
        <taxon>Peronosporomycetes</taxon>
        <taxon>Peronosporales</taxon>
        <taxon>Peronosporaceae</taxon>
        <taxon>Peronosclerospora</taxon>
    </lineage>
</organism>
<proteinExistence type="predicted"/>
<keyword evidence="2" id="KW-1185">Reference proteome</keyword>
<gene>
    <name evidence="1" type="ORF">PsorP6_002024</name>
</gene>
<protein>
    <submittedName>
        <fullName evidence="1">Uncharacterized protein</fullName>
    </submittedName>
</protein>
<name>A0ACC0WVV8_9STRA</name>
<dbReference type="EMBL" id="CM047580">
    <property type="protein sequence ID" value="KAI9921993.1"/>
    <property type="molecule type" value="Genomic_DNA"/>
</dbReference>
<accession>A0ACC0WVV8</accession>
<sequence length="127" mass="14398">MVSDLSSLSSENNVLRDCIVIALFLSNFYNGESGTRVFDVCDWYFETSNLVLRTSPRDRSGQRNEAMDIEQFFICLLCNRFMLTLYGTINISGSLSALYFRGSVIDSVLLMSANVKTIFLRRCHGPK</sequence>